<dbReference type="Gene3D" id="1.10.238.10">
    <property type="entry name" value="EF-hand"/>
    <property type="match status" value="1"/>
</dbReference>
<dbReference type="PROSITE" id="PS51336">
    <property type="entry name" value="DM10"/>
    <property type="match status" value="3"/>
</dbReference>
<feature type="domain" description="DM10" evidence="8">
    <location>
        <begin position="146"/>
        <end position="263"/>
    </location>
</feature>
<evidence type="ECO:0000256" key="6">
    <source>
        <dbReference type="ARBA" id="ARBA00023273"/>
    </source>
</evidence>
<dbReference type="InterPro" id="IPR040193">
    <property type="entry name" value="EFHC1/EFHC2/EFHB"/>
</dbReference>
<keyword evidence="3" id="KW-0963">Cytoplasm</keyword>
<gene>
    <name evidence="9" type="ORF">OAUR00152_LOCUS26054</name>
</gene>
<sequence>MSQVSFYSPKRPSTALGCVRPQGNGLTPEHTHELMKFRSEFPNLPGFGKHSPQRPQSAPKNQSLKFVNGFMMVNSPLPGVRLSSPCRSPMHKRPMTASAVLSKEVESPNDVSGRYSFSRRQSDRDSNGFALPFCPASKLPSFLEHDRRVLLFNAYFEEDVLQSAVETKRIRICEIFFYVEDGTIEIIQTKQENSGIPQGVFLRRSKVEKPESQHRRQSGSPAQKPTYYDVNDFKIGNEVEIYGRKFRIVNCNDSTRQYVMDEQGWHEVDVAPLPFPRDSFAEMNKAKMRRESGVPGVDRKRKMNDLKEVMESMLGKQTSVTDRGLFLESGQDALCFHVVWDDRERLFGDVQFFKLFYYLADDTVEILPIYKKNDGRDPMPKFLKRISRLPKNVPTGKAEQTEYYSWEDFAIGAEINVLGRPMQIARCDKFTRDHYLSKGIVLNEDMDLEPEEEKVKIERQIPPYNGFGSEEDSLRSCTAHINPPPPKKDLAKMREKQGVILRFNAHLLSDKTEDETRRFVIQYFMEDDTIAIREPPIRNSGVMGGNFLRRQVIKKHDGTKYGPGDMYVGNIVDFVSHRFILLNADEYTYRLMENDERTFPYSNFSRLHEQLARAVDSIKQYFVARYSGDGLIDMSDFSACCDNVGLYLNKQEVLTLWRKLDKKNKGRISFTKVLKLAADDPFVRN</sequence>
<keyword evidence="4" id="KW-0677">Repeat</keyword>
<dbReference type="PANTHER" id="PTHR12086">
    <property type="entry name" value="EF-HAND DOMAIN C-TERMINAL CONTAINING PROTEIN"/>
    <property type="match status" value="1"/>
</dbReference>
<dbReference type="Pfam" id="PF06565">
    <property type="entry name" value="DM10_dom"/>
    <property type="match status" value="3"/>
</dbReference>
<evidence type="ECO:0000256" key="3">
    <source>
        <dbReference type="ARBA" id="ARBA00022490"/>
    </source>
</evidence>
<dbReference type="AlphaFoldDB" id="A0A7S4JCU5"/>
<dbReference type="FunFam" id="2.30.29.170:FF:000002">
    <property type="entry name" value="EF-hand domain (C-terminal) containing 1"/>
    <property type="match status" value="1"/>
</dbReference>
<accession>A0A7S4JCU5</accession>
<dbReference type="Gene3D" id="2.30.29.170">
    <property type="match status" value="3"/>
</dbReference>
<evidence type="ECO:0000256" key="2">
    <source>
        <dbReference type="ARBA" id="ARBA00004245"/>
    </source>
</evidence>
<keyword evidence="5" id="KW-0206">Cytoskeleton</keyword>
<reference evidence="9" key="1">
    <citation type="submission" date="2021-01" db="EMBL/GenBank/DDBJ databases">
        <authorList>
            <person name="Corre E."/>
            <person name="Pelletier E."/>
            <person name="Niang G."/>
            <person name="Scheremetjew M."/>
            <person name="Finn R."/>
            <person name="Kale V."/>
            <person name="Holt S."/>
            <person name="Cochrane G."/>
            <person name="Meng A."/>
            <person name="Brown T."/>
            <person name="Cohen L."/>
        </authorList>
    </citation>
    <scope>NUCLEOTIDE SEQUENCE</scope>
    <source>
        <strain evidence="9">Isolate 1302-5</strain>
    </source>
</reference>
<dbReference type="InterPro" id="IPR011992">
    <property type="entry name" value="EF-hand-dom_pair"/>
</dbReference>
<feature type="domain" description="DM10" evidence="8">
    <location>
        <begin position="330"/>
        <end position="439"/>
    </location>
</feature>
<evidence type="ECO:0000313" key="9">
    <source>
        <dbReference type="EMBL" id="CAE2259616.1"/>
    </source>
</evidence>
<feature type="region of interest" description="Disordered" evidence="7">
    <location>
        <begin position="88"/>
        <end position="124"/>
    </location>
</feature>
<dbReference type="SUPFAM" id="SSF47473">
    <property type="entry name" value="EF-hand"/>
    <property type="match status" value="1"/>
</dbReference>
<feature type="region of interest" description="Disordered" evidence="7">
    <location>
        <begin position="40"/>
        <end position="61"/>
    </location>
</feature>
<proteinExistence type="predicted"/>
<protein>
    <recommendedName>
        <fullName evidence="8">DM10 domain-containing protein</fullName>
    </recommendedName>
</protein>
<dbReference type="GO" id="GO:0007052">
    <property type="term" value="P:mitotic spindle organization"/>
    <property type="evidence" value="ECO:0007669"/>
    <property type="project" value="TreeGrafter"/>
</dbReference>
<organism evidence="9">
    <name type="scientific">Odontella aurita</name>
    <dbReference type="NCBI Taxonomy" id="265563"/>
    <lineage>
        <taxon>Eukaryota</taxon>
        <taxon>Sar</taxon>
        <taxon>Stramenopiles</taxon>
        <taxon>Ochrophyta</taxon>
        <taxon>Bacillariophyta</taxon>
        <taxon>Mediophyceae</taxon>
        <taxon>Biddulphiophycidae</taxon>
        <taxon>Eupodiscales</taxon>
        <taxon>Odontellaceae</taxon>
        <taxon>Odontella</taxon>
    </lineage>
</organism>
<dbReference type="GO" id="GO:0000281">
    <property type="term" value="P:mitotic cytokinesis"/>
    <property type="evidence" value="ECO:0007669"/>
    <property type="project" value="TreeGrafter"/>
</dbReference>
<evidence type="ECO:0000256" key="7">
    <source>
        <dbReference type="SAM" id="MobiDB-lite"/>
    </source>
</evidence>
<dbReference type="GO" id="GO:0072686">
    <property type="term" value="C:mitotic spindle"/>
    <property type="evidence" value="ECO:0007669"/>
    <property type="project" value="TreeGrafter"/>
</dbReference>
<dbReference type="GO" id="GO:0005930">
    <property type="term" value="C:axoneme"/>
    <property type="evidence" value="ECO:0007669"/>
    <property type="project" value="TreeGrafter"/>
</dbReference>
<feature type="region of interest" description="Disordered" evidence="7">
    <location>
        <begin position="1"/>
        <end position="27"/>
    </location>
</feature>
<name>A0A7S4JCU5_9STRA</name>
<evidence type="ECO:0000256" key="4">
    <source>
        <dbReference type="ARBA" id="ARBA00022737"/>
    </source>
</evidence>
<dbReference type="SMART" id="SM00676">
    <property type="entry name" value="DM10"/>
    <property type="match status" value="3"/>
</dbReference>
<comment type="subcellular location">
    <subcellularLocation>
        <location evidence="1">Cell projection</location>
        <location evidence="1">Cilium</location>
    </subcellularLocation>
    <subcellularLocation>
        <location evidence="2">Cytoplasm</location>
        <location evidence="2">Cytoskeleton</location>
    </subcellularLocation>
</comment>
<dbReference type="EMBL" id="HBKQ01037719">
    <property type="protein sequence ID" value="CAE2259616.1"/>
    <property type="molecule type" value="Transcribed_RNA"/>
</dbReference>
<dbReference type="GO" id="GO:0060285">
    <property type="term" value="P:cilium-dependent cell motility"/>
    <property type="evidence" value="ECO:0007669"/>
    <property type="project" value="TreeGrafter"/>
</dbReference>
<keyword evidence="6" id="KW-0966">Cell projection</keyword>
<evidence type="ECO:0000256" key="5">
    <source>
        <dbReference type="ARBA" id="ARBA00023212"/>
    </source>
</evidence>
<dbReference type="GO" id="GO:0043014">
    <property type="term" value="F:alpha-tubulin binding"/>
    <property type="evidence" value="ECO:0007669"/>
    <property type="project" value="TreeGrafter"/>
</dbReference>
<feature type="region of interest" description="Disordered" evidence="7">
    <location>
        <begin position="206"/>
        <end position="227"/>
    </location>
</feature>
<dbReference type="PANTHER" id="PTHR12086:SF9">
    <property type="entry name" value="EF-HAND DOMAIN-CONTAINING PROTEIN 1"/>
    <property type="match status" value="1"/>
</dbReference>
<dbReference type="InterPro" id="IPR006602">
    <property type="entry name" value="DM10_dom"/>
</dbReference>
<feature type="domain" description="DM10" evidence="8">
    <location>
        <begin position="497"/>
        <end position="596"/>
    </location>
</feature>
<dbReference type="FunFam" id="2.30.29.170:FF:000004">
    <property type="entry name" value="EF-hand domain containing 2"/>
    <property type="match status" value="1"/>
</dbReference>
<evidence type="ECO:0000259" key="8">
    <source>
        <dbReference type="PROSITE" id="PS51336"/>
    </source>
</evidence>
<evidence type="ECO:0000256" key="1">
    <source>
        <dbReference type="ARBA" id="ARBA00004138"/>
    </source>
</evidence>